<reference evidence="2" key="1">
    <citation type="submission" date="2022-11" db="UniProtKB">
        <authorList>
            <consortium name="WormBaseParasite"/>
        </authorList>
    </citation>
    <scope>IDENTIFICATION</scope>
</reference>
<evidence type="ECO:0000313" key="2">
    <source>
        <dbReference type="WBParaSite" id="ES5_v2.g1018.t1"/>
    </source>
</evidence>
<organism evidence="1 2">
    <name type="scientific">Panagrolaimus sp. ES5</name>
    <dbReference type="NCBI Taxonomy" id="591445"/>
    <lineage>
        <taxon>Eukaryota</taxon>
        <taxon>Metazoa</taxon>
        <taxon>Ecdysozoa</taxon>
        <taxon>Nematoda</taxon>
        <taxon>Chromadorea</taxon>
        <taxon>Rhabditida</taxon>
        <taxon>Tylenchina</taxon>
        <taxon>Panagrolaimomorpha</taxon>
        <taxon>Panagrolaimoidea</taxon>
        <taxon>Panagrolaimidae</taxon>
        <taxon>Panagrolaimus</taxon>
    </lineage>
</organism>
<sequence length="162" mass="18553">MMHYSRDSVAYHYRLSISDLFNCGDNPKRGSQVSFLEIKKREHFWTWAQTDLANGILASFPDRPAYNLRGYFNDKSSRSVGIGHIRQIRSSEYKDCPQSIYSSGPVKKCIDFDSPEETTSAYSIGWKNVINSSVAEYPYIFRSPKELDGLNHFGKVREYSAG</sequence>
<name>A0AC34EZQ1_9BILA</name>
<protein>
    <submittedName>
        <fullName evidence="2">Polycystin domain-containing protein</fullName>
    </submittedName>
</protein>
<proteinExistence type="predicted"/>
<dbReference type="WBParaSite" id="ES5_v2.g1018.t1">
    <property type="protein sequence ID" value="ES5_v2.g1018.t1"/>
    <property type="gene ID" value="ES5_v2.g1018"/>
</dbReference>
<accession>A0AC34EZQ1</accession>
<evidence type="ECO:0000313" key="1">
    <source>
        <dbReference type="Proteomes" id="UP000887579"/>
    </source>
</evidence>
<dbReference type="Proteomes" id="UP000887579">
    <property type="component" value="Unplaced"/>
</dbReference>